<dbReference type="PANTHER" id="PTHR21342">
    <property type="entry name" value="PHOSPHOPANTETHEINE ADENYLYLTRANSFERASE"/>
    <property type="match status" value="1"/>
</dbReference>
<feature type="domain" description="Cytidyltransferase-like" evidence="11">
    <location>
        <begin position="6"/>
        <end position="43"/>
    </location>
</feature>
<dbReference type="InterPro" id="IPR004821">
    <property type="entry name" value="Cyt_trans-like"/>
</dbReference>
<dbReference type="InterPro" id="IPR001980">
    <property type="entry name" value="PPAT"/>
</dbReference>
<organism evidence="12 13">
    <name type="scientific">Legionella oakridgensis ATCC 33761 = DSM 21215</name>
    <dbReference type="NCBI Taxonomy" id="1268635"/>
    <lineage>
        <taxon>Bacteria</taxon>
        <taxon>Pseudomonadati</taxon>
        <taxon>Pseudomonadota</taxon>
        <taxon>Gammaproteobacteria</taxon>
        <taxon>Legionellales</taxon>
        <taxon>Legionellaceae</taxon>
        <taxon>Legionella</taxon>
    </lineage>
</organism>
<keyword evidence="6" id="KW-0547">Nucleotide-binding</keyword>
<dbReference type="PANTHER" id="PTHR21342:SF1">
    <property type="entry name" value="PHOSPHOPANTETHEINE ADENYLYLTRANSFERASE"/>
    <property type="match status" value="1"/>
</dbReference>
<dbReference type="InterPro" id="IPR014729">
    <property type="entry name" value="Rossmann-like_a/b/a_fold"/>
</dbReference>
<reference evidence="12 13" key="1">
    <citation type="journal article" date="2013" name="Int. J. Med. Microbiol.">
        <title>Legionella oakridgensis ATCC 33761 genome sequence and phenotypic characterization reveals its replication capacity in amoebae.</title>
        <authorList>
            <person name="Brzuszkiewicz E."/>
            <person name="Schulz T."/>
            <person name="Rydzewski K."/>
            <person name="Daniel R."/>
            <person name="Gillmaier N."/>
            <person name="Dittmann C."/>
            <person name="Holland G."/>
            <person name="Schunder E."/>
            <person name="Lautner M."/>
            <person name="Eisenreich W."/>
            <person name="Luck C."/>
            <person name="Heuner K."/>
        </authorList>
    </citation>
    <scope>NUCLEOTIDE SEQUENCE [LARGE SCALE GENOMIC DNA]</scope>
    <source>
        <strain>OR-10</strain>
        <strain evidence="13">ATCC 33761</strain>
    </source>
</reference>
<protein>
    <recommendedName>
        <fullName evidence="2">Phosphopantetheine adenylyltransferase</fullName>
        <ecNumber evidence="1">2.7.7.3</ecNumber>
    </recommendedName>
</protein>
<evidence type="ECO:0000259" key="11">
    <source>
        <dbReference type="Pfam" id="PF01467"/>
    </source>
</evidence>
<dbReference type="Proteomes" id="UP000018838">
    <property type="component" value="Chromosome"/>
</dbReference>
<keyword evidence="3" id="KW-0963">Cytoplasm</keyword>
<dbReference type="NCBIfam" id="TIGR00125">
    <property type="entry name" value="cyt_tran_rel"/>
    <property type="match status" value="1"/>
</dbReference>
<gene>
    <name evidence="12" type="ORF">Loa_00552</name>
</gene>
<sequence>MKQKAIYPGTFDPVTNGHIDIITRAAKIFPELIVAVASNAAKRPFFL</sequence>
<dbReference type="AlphaFoldDB" id="W0BBW8"/>
<keyword evidence="9" id="KW-0173">Coenzyme A biosynthesis</keyword>
<dbReference type="eggNOG" id="COG0669">
    <property type="taxonomic scope" value="Bacteria"/>
</dbReference>
<keyword evidence="13" id="KW-1185">Reference proteome</keyword>
<dbReference type="GO" id="GO:0015937">
    <property type="term" value="P:coenzyme A biosynthetic process"/>
    <property type="evidence" value="ECO:0007669"/>
    <property type="project" value="UniProtKB-KW"/>
</dbReference>
<accession>W0BBW8</accession>
<evidence type="ECO:0000256" key="3">
    <source>
        <dbReference type="ARBA" id="ARBA00022490"/>
    </source>
</evidence>
<evidence type="ECO:0000256" key="2">
    <source>
        <dbReference type="ARBA" id="ARBA00013868"/>
    </source>
</evidence>
<evidence type="ECO:0000313" key="13">
    <source>
        <dbReference type="Proteomes" id="UP000018838"/>
    </source>
</evidence>
<evidence type="ECO:0000256" key="10">
    <source>
        <dbReference type="ARBA" id="ARBA00029346"/>
    </source>
</evidence>
<evidence type="ECO:0000256" key="4">
    <source>
        <dbReference type="ARBA" id="ARBA00022679"/>
    </source>
</evidence>
<evidence type="ECO:0000256" key="6">
    <source>
        <dbReference type="ARBA" id="ARBA00022741"/>
    </source>
</evidence>
<dbReference type="HOGENOM" id="CLU_211236_1_0_6"/>
<keyword evidence="8" id="KW-0460">Magnesium</keyword>
<evidence type="ECO:0000256" key="1">
    <source>
        <dbReference type="ARBA" id="ARBA00012392"/>
    </source>
</evidence>
<proteinExistence type="predicted"/>
<dbReference type="SUPFAM" id="SSF52374">
    <property type="entry name" value="Nucleotidylyl transferase"/>
    <property type="match status" value="1"/>
</dbReference>
<keyword evidence="7" id="KW-0067">ATP-binding</keyword>
<dbReference type="EC" id="2.7.7.3" evidence="1"/>
<evidence type="ECO:0000313" key="12">
    <source>
        <dbReference type="EMBL" id="AHE66122.1"/>
    </source>
</evidence>
<dbReference type="GO" id="GO:0005524">
    <property type="term" value="F:ATP binding"/>
    <property type="evidence" value="ECO:0007669"/>
    <property type="project" value="UniProtKB-KW"/>
</dbReference>
<evidence type="ECO:0000256" key="9">
    <source>
        <dbReference type="ARBA" id="ARBA00022993"/>
    </source>
</evidence>
<name>W0BBW8_9GAMM</name>
<evidence type="ECO:0000256" key="7">
    <source>
        <dbReference type="ARBA" id="ARBA00022840"/>
    </source>
</evidence>
<keyword evidence="5" id="KW-0548">Nucleotidyltransferase</keyword>
<evidence type="ECO:0000256" key="8">
    <source>
        <dbReference type="ARBA" id="ARBA00022842"/>
    </source>
</evidence>
<dbReference type="PATRIC" id="fig|1268635.3.peg.541"/>
<dbReference type="Pfam" id="PF01467">
    <property type="entry name" value="CTP_transf_like"/>
    <property type="match status" value="1"/>
</dbReference>
<keyword evidence="4 12" id="KW-0808">Transferase</keyword>
<comment type="catalytic activity">
    <reaction evidence="10">
        <text>(R)-4'-phosphopantetheine + ATP + H(+) = 3'-dephospho-CoA + diphosphate</text>
        <dbReference type="Rhea" id="RHEA:19801"/>
        <dbReference type="ChEBI" id="CHEBI:15378"/>
        <dbReference type="ChEBI" id="CHEBI:30616"/>
        <dbReference type="ChEBI" id="CHEBI:33019"/>
        <dbReference type="ChEBI" id="CHEBI:57328"/>
        <dbReference type="ChEBI" id="CHEBI:61723"/>
        <dbReference type="EC" id="2.7.7.3"/>
    </reaction>
</comment>
<dbReference type="KEGG" id="lok:Loa_00552"/>
<dbReference type="EMBL" id="CP004006">
    <property type="protein sequence ID" value="AHE66122.1"/>
    <property type="molecule type" value="Genomic_DNA"/>
</dbReference>
<dbReference type="STRING" id="1268635.Loa_00552"/>
<dbReference type="GO" id="GO:0004595">
    <property type="term" value="F:pantetheine-phosphate adenylyltransferase activity"/>
    <property type="evidence" value="ECO:0007669"/>
    <property type="project" value="UniProtKB-EC"/>
</dbReference>
<evidence type="ECO:0000256" key="5">
    <source>
        <dbReference type="ARBA" id="ARBA00022695"/>
    </source>
</evidence>
<dbReference type="Gene3D" id="3.40.50.620">
    <property type="entry name" value="HUPs"/>
    <property type="match status" value="1"/>
</dbReference>
<dbReference type="PRINTS" id="PR01020">
    <property type="entry name" value="LPSBIOSNTHSS"/>
</dbReference>